<gene>
    <name evidence="1" type="ORF">QE152_g27112</name>
</gene>
<keyword evidence="2" id="KW-1185">Reference proteome</keyword>
<dbReference type="EMBL" id="JASPKY010000325">
    <property type="protein sequence ID" value="KAK9708585.1"/>
    <property type="molecule type" value="Genomic_DNA"/>
</dbReference>
<proteinExistence type="predicted"/>
<dbReference type="AlphaFoldDB" id="A0AAW1JUH0"/>
<evidence type="ECO:0000313" key="2">
    <source>
        <dbReference type="Proteomes" id="UP001458880"/>
    </source>
</evidence>
<reference evidence="1 2" key="1">
    <citation type="journal article" date="2024" name="BMC Genomics">
        <title>De novo assembly and annotation of Popillia japonica's genome with initial clues to its potential as an invasive pest.</title>
        <authorList>
            <person name="Cucini C."/>
            <person name="Boschi S."/>
            <person name="Funari R."/>
            <person name="Cardaioli E."/>
            <person name="Iannotti N."/>
            <person name="Marturano G."/>
            <person name="Paoli F."/>
            <person name="Bruttini M."/>
            <person name="Carapelli A."/>
            <person name="Frati F."/>
            <person name="Nardi F."/>
        </authorList>
    </citation>
    <scope>NUCLEOTIDE SEQUENCE [LARGE SCALE GENOMIC DNA]</scope>
    <source>
        <strain evidence="1">DMR45628</strain>
    </source>
</reference>
<name>A0AAW1JUH0_POPJA</name>
<dbReference type="Proteomes" id="UP001458880">
    <property type="component" value="Unassembled WGS sequence"/>
</dbReference>
<evidence type="ECO:0000313" key="1">
    <source>
        <dbReference type="EMBL" id="KAK9708585.1"/>
    </source>
</evidence>
<sequence>MMIQRDARYYLTYIYNQVPELHLYVVGGASPPAPPFFNWYNSEEEPGERSAAFELQIRSNNASGARPVESGESKLISIWASFQRQAEDSYVGVV</sequence>
<comment type="caution">
    <text evidence="1">The sequence shown here is derived from an EMBL/GenBank/DDBJ whole genome shotgun (WGS) entry which is preliminary data.</text>
</comment>
<protein>
    <submittedName>
        <fullName evidence="1">Uncharacterized protein</fullName>
    </submittedName>
</protein>
<accession>A0AAW1JUH0</accession>
<organism evidence="1 2">
    <name type="scientific">Popillia japonica</name>
    <name type="common">Japanese beetle</name>
    <dbReference type="NCBI Taxonomy" id="7064"/>
    <lineage>
        <taxon>Eukaryota</taxon>
        <taxon>Metazoa</taxon>
        <taxon>Ecdysozoa</taxon>
        <taxon>Arthropoda</taxon>
        <taxon>Hexapoda</taxon>
        <taxon>Insecta</taxon>
        <taxon>Pterygota</taxon>
        <taxon>Neoptera</taxon>
        <taxon>Endopterygota</taxon>
        <taxon>Coleoptera</taxon>
        <taxon>Polyphaga</taxon>
        <taxon>Scarabaeiformia</taxon>
        <taxon>Scarabaeidae</taxon>
        <taxon>Rutelinae</taxon>
        <taxon>Popillia</taxon>
    </lineage>
</organism>